<evidence type="ECO:0000256" key="1">
    <source>
        <dbReference type="ARBA" id="ARBA00023125"/>
    </source>
</evidence>
<keyword evidence="1 3" id="KW-0238">DNA-binding</keyword>
<dbReference type="InterPro" id="IPR011010">
    <property type="entry name" value="DNA_brk_join_enz"/>
</dbReference>
<reference evidence="6 7" key="1">
    <citation type="submission" date="2018-06" db="EMBL/GenBank/DDBJ databases">
        <authorList>
            <consortium name="Pathogen Informatics"/>
            <person name="Doyle S."/>
        </authorList>
    </citation>
    <scope>NUCLEOTIDE SEQUENCE [LARGE SCALE GENOMIC DNA]</scope>
    <source>
        <strain evidence="6 7">NCTC9935</strain>
    </source>
</reference>
<dbReference type="AlphaFoldDB" id="A0A2X0U241"/>
<dbReference type="Gene3D" id="1.10.443.10">
    <property type="entry name" value="Intergrase catalytic core"/>
    <property type="match status" value="1"/>
</dbReference>
<dbReference type="GO" id="GO:0015074">
    <property type="term" value="P:DNA integration"/>
    <property type="evidence" value="ECO:0007669"/>
    <property type="project" value="InterPro"/>
</dbReference>
<evidence type="ECO:0000256" key="3">
    <source>
        <dbReference type="PROSITE-ProRule" id="PRU01248"/>
    </source>
</evidence>
<evidence type="ECO:0000259" key="5">
    <source>
        <dbReference type="PROSITE" id="PS51900"/>
    </source>
</evidence>
<proteinExistence type="predicted"/>
<name>A0A2X0U241_9ACTO</name>
<dbReference type="GO" id="GO:0006310">
    <property type="term" value="P:DNA recombination"/>
    <property type="evidence" value="ECO:0007669"/>
    <property type="project" value="UniProtKB-KW"/>
</dbReference>
<dbReference type="CDD" id="cd00397">
    <property type="entry name" value="DNA_BRE_C"/>
    <property type="match status" value="1"/>
</dbReference>
<keyword evidence="2" id="KW-0233">DNA recombination</keyword>
<dbReference type="PROSITE" id="PS51898">
    <property type="entry name" value="TYR_RECOMBINASE"/>
    <property type="match status" value="1"/>
</dbReference>
<feature type="domain" description="Tyr recombinase" evidence="4">
    <location>
        <begin position="109"/>
        <end position="278"/>
    </location>
</feature>
<evidence type="ECO:0000313" key="6">
    <source>
        <dbReference type="EMBL" id="SPT55839.1"/>
    </source>
</evidence>
<dbReference type="InterPro" id="IPR013762">
    <property type="entry name" value="Integrase-like_cat_sf"/>
</dbReference>
<dbReference type="GO" id="GO:0003677">
    <property type="term" value="F:DNA binding"/>
    <property type="evidence" value="ECO:0007669"/>
    <property type="project" value="UniProtKB-UniRule"/>
</dbReference>
<evidence type="ECO:0000256" key="2">
    <source>
        <dbReference type="ARBA" id="ARBA00023172"/>
    </source>
</evidence>
<feature type="domain" description="Core-binding (CB)" evidence="5">
    <location>
        <begin position="14"/>
        <end position="93"/>
    </location>
</feature>
<accession>A0A2X0U241</accession>
<dbReference type="SUPFAM" id="SSF56349">
    <property type="entry name" value="DNA breaking-rejoining enzymes"/>
    <property type="match status" value="1"/>
</dbReference>
<dbReference type="PROSITE" id="PS51900">
    <property type="entry name" value="CB"/>
    <property type="match status" value="1"/>
</dbReference>
<dbReference type="PANTHER" id="PTHR30349:SF64">
    <property type="entry name" value="PROPHAGE INTEGRASE INTD-RELATED"/>
    <property type="match status" value="1"/>
</dbReference>
<organism evidence="6 7">
    <name type="scientific">Schaalia odontolytica</name>
    <dbReference type="NCBI Taxonomy" id="1660"/>
    <lineage>
        <taxon>Bacteria</taxon>
        <taxon>Bacillati</taxon>
        <taxon>Actinomycetota</taxon>
        <taxon>Actinomycetes</taxon>
        <taxon>Actinomycetales</taxon>
        <taxon>Actinomycetaceae</taxon>
        <taxon>Schaalia</taxon>
    </lineage>
</organism>
<evidence type="ECO:0000259" key="4">
    <source>
        <dbReference type="PROSITE" id="PS51898"/>
    </source>
</evidence>
<dbReference type="EMBL" id="UAPR01000004">
    <property type="protein sequence ID" value="SPT55839.1"/>
    <property type="molecule type" value="Genomic_DNA"/>
</dbReference>
<keyword evidence="7" id="KW-1185">Reference proteome</keyword>
<protein>
    <submittedName>
        <fullName evidence="6">Tyrosine recombinase XerC</fullName>
    </submittedName>
</protein>
<dbReference type="InterPro" id="IPR044068">
    <property type="entry name" value="CB"/>
</dbReference>
<sequence>MSTHHHVLELPTPLMWEGHVDNFIVFLRSQGLVATSIHTKRNHVLQLARAFPDIPPTELDPGSLVEWCGLRTWANETRHAYYSTFRKFFGWLDSTHHCGNISTVLPRIRRPSGVPRPIPDSILAHCVDNASPRDALILRLAAEAGLRCVEIAQVEADDVYEDADGWSLFVRGKGGRTRTVPITTDLAQAIITCCATTGQYAFPGRCSGHMAANSVSQIGRRVLPGTWTLHKLRHRYATKAYSAEHELLIVRELLGHASLQTTVRYIAPSPRARDAVLAATRIQSPASPNSPALPASPD</sequence>
<dbReference type="InterPro" id="IPR050090">
    <property type="entry name" value="Tyrosine_recombinase_XerCD"/>
</dbReference>
<gene>
    <name evidence="6" type="primary">xerC_2</name>
    <name evidence="6" type="ORF">NCTC9935_01349</name>
</gene>
<dbReference type="Proteomes" id="UP000250192">
    <property type="component" value="Unassembled WGS sequence"/>
</dbReference>
<dbReference type="Pfam" id="PF00589">
    <property type="entry name" value="Phage_integrase"/>
    <property type="match status" value="1"/>
</dbReference>
<evidence type="ECO:0000313" key="7">
    <source>
        <dbReference type="Proteomes" id="UP000250192"/>
    </source>
</evidence>
<dbReference type="InterPro" id="IPR002104">
    <property type="entry name" value="Integrase_catalytic"/>
</dbReference>
<dbReference type="PANTHER" id="PTHR30349">
    <property type="entry name" value="PHAGE INTEGRASE-RELATED"/>
    <property type="match status" value="1"/>
</dbReference>